<dbReference type="Gene3D" id="6.10.340.10">
    <property type="match status" value="1"/>
</dbReference>
<dbReference type="Proteomes" id="UP000653578">
    <property type="component" value="Unassembled WGS sequence"/>
</dbReference>
<feature type="domain" description="GGDEF" evidence="8">
    <location>
        <begin position="406"/>
        <end position="543"/>
    </location>
</feature>
<keyword evidence="10" id="KW-1185">Reference proteome</keyword>
<dbReference type="InterPro" id="IPR043128">
    <property type="entry name" value="Rev_trsase/Diguanyl_cyclase"/>
</dbReference>
<reference evidence="9 10" key="1">
    <citation type="submission" date="2019-10" db="EMBL/GenBank/DDBJ databases">
        <title>Description of Paenibacillus humi sp. nov.</title>
        <authorList>
            <person name="Carlier A."/>
            <person name="Qi S."/>
        </authorList>
    </citation>
    <scope>NUCLEOTIDE SEQUENCE [LARGE SCALE GENOMIC DNA]</scope>
    <source>
        <strain evidence="9 10">LMG 31461</strain>
    </source>
</reference>
<dbReference type="PANTHER" id="PTHR45138">
    <property type="entry name" value="REGULATORY COMPONENTS OF SENSORY TRANSDUCTION SYSTEM"/>
    <property type="match status" value="1"/>
</dbReference>
<feature type="transmembrane region" description="Helical" evidence="6">
    <location>
        <begin position="29"/>
        <end position="51"/>
    </location>
</feature>
<evidence type="ECO:0000313" key="9">
    <source>
        <dbReference type="EMBL" id="NOU67631.1"/>
    </source>
</evidence>
<dbReference type="PROSITE" id="PS50885">
    <property type="entry name" value="HAMP"/>
    <property type="match status" value="1"/>
</dbReference>
<dbReference type="CDD" id="cd06225">
    <property type="entry name" value="HAMP"/>
    <property type="match status" value="1"/>
</dbReference>
<feature type="domain" description="HAMP" evidence="7">
    <location>
        <begin position="314"/>
        <end position="370"/>
    </location>
</feature>
<dbReference type="EMBL" id="WHNY01000072">
    <property type="protein sequence ID" value="NOU67631.1"/>
    <property type="molecule type" value="Genomic_DNA"/>
</dbReference>
<organism evidence="9 10">
    <name type="scientific">Paenibacillus plantarum</name>
    <dbReference type="NCBI Taxonomy" id="2654975"/>
    <lineage>
        <taxon>Bacteria</taxon>
        <taxon>Bacillati</taxon>
        <taxon>Bacillota</taxon>
        <taxon>Bacilli</taxon>
        <taxon>Bacillales</taxon>
        <taxon>Paenibacillaceae</taxon>
        <taxon>Paenibacillus</taxon>
    </lineage>
</organism>
<keyword evidence="2" id="KW-1003">Cell membrane</keyword>
<dbReference type="Pfam" id="PF00990">
    <property type="entry name" value="GGDEF"/>
    <property type="match status" value="1"/>
</dbReference>
<dbReference type="InterPro" id="IPR003660">
    <property type="entry name" value="HAMP_dom"/>
</dbReference>
<dbReference type="SMART" id="SM00304">
    <property type="entry name" value="HAMP"/>
    <property type="match status" value="1"/>
</dbReference>
<name>A0ABX1XGT1_9BACL</name>
<dbReference type="PANTHER" id="PTHR45138:SF9">
    <property type="entry name" value="DIGUANYLATE CYCLASE DGCM-RELATED"/>
    <property type="match status" value="1"/>
</dbReference>
<dbReference type="InterPro" id="IPR000160">
    <property type="entry name" value="GGDEF_dom"/>
</dbReference>
<dbReference type="PROSITE" id="PS50887">
    <property type="entry name" value="GGDEF"/>
    <property type="match status" value="1"/>
</dbReference>
<dbReference type="Gene3D" id="3.30.70.270">
    <property type="match status" value="1"/>
</dbReference>
<evidence type="ECO:0000256" key="2">
    <source>
        <dbReference type="ARBA" id="ARBA00022475"/>
    </source>
</evidence>
<dbReference type="Gene3D" id="3.30.450.20">
    <property type="entry name" value="PAS domain"/>
    <property type="match status" value="1"/>
</dbReference>
<dbReference type="SUPFAM" id="SSF158472">
    <property type="entry name" value="HAMP domain-like"/>
    <property type="match status" value="1"/>
</dbReference>
<feature type="transmembrane region" description="Helical" evidence="6">
    <location>
        <begin position="290"/>
        <end position="313"/>
    </location>
</feature>
<comment type="caution">
    <text evidence="9">The sequence shown here is derived from an EMBL/GenBank/DDBJ whole genome shotgun (WGS) entry which is preliminary data.</text>
</comment>
<evidence type="ECO:0000256" key="5">
    <source>
        <dbReference type="ARBA" id="ARBA00023136"/>
    </source>
</evidence>
<protein>
    <submittedName>
        <fullName evidence="9">Diguanylate cyclase</fullName>
    </submittedName>
</protein>
<dbReference type="InterPro" id="IPR029787">
    <property type="entry name" value="Nucleotide_cyclase"/>
</dbReference>
<evidence type="ECO:0000256" key="6">
    <source>
        <dbReference type="SAM" id="Phobius"/>
    </source>
</evidence>
<dbReference type="NCBIfam" id="TIGR00254">
    <property type="entry name" value="GGDEF"/>
    <property type="match status" value="1"/>
</dbReference>
<evidence type="ECO:0000256" key="3">
    <source>
        <dbReference type="ARBA" id="ARBA00022692"/>
    </source>
</evidence>
<dbReference type="InterPro" id="IPR033479">
    <property type="entry name" value="dCache_1"/>
</dbReference>
<evidence type="ECO:0000256" key="1">
    <source>
        <dbReference type="ARBA" id="ARBA00004651"/>
    </source>
</evidence>
<dbReference type="Pfam" id="PF00672">
    <property type="entry name" value="HAMP"/>
    <property type="match status" value="1"/>
</dbReference>
<keyword evidence="3 6" id="KW-0812">Transmembrane</keyword>
<dbReference type="Pfam" id="PF02743">
    <property type="entry name" value="dCache_1"/>
    <property type="match status" value="1"/>
</dbReference>
<sequence>MVIYRIKRGETSMGHMFSLFSDHTIKTRLQLWISAIIVVLAFSIIVPFYFIEKSNRLEEARVQLKQVIALQSLYIERWNQEKLDAIKRFALSDNAKFHRIGDLKREFQDYAKVNSEFLSITFVEPDGNIRTDTTSIYVGDRQYYRLGKEKKSVVSGVVMSKDNGAPVITFSSPVLGDQGEFKGIVLGIITLEMLNKLMAQLSFGDTGEVYVLDSEGNIVTASNRTDNGAITQSVASEIYHRALSSSTDYSAYKGFRGESVYGQYQWSQGKNWLVVGEITQKEIFRKLNELSITIIIISLIALLLSVAAAVMIASKMERPIRYLLRATKIIQKGNYDYQINVDKIRNAPVELRQLVATFNLMSDRLKSNISLLEHSAWMDQLTDVHNRRYMMLEGNKQLQSCIYSGQTCSVLMMDIDHFKKINDTYGHLVGDGVLHHVASILRRYAGEDAIVARYGGEEFILLLLRKDAQESTAVAEELRNILIDEPYSKEPLTVKITASIGVAEYSPTLEYGTMVLEDMVSRADHALYRAKSGGRNRVEVDTKRLYDEDDHV</sequence>
<comment type="subcellular location">
    <subcellularLocation>
        <location evidence="1">Cell membrane</location>
        <topology evidence="1">Multi-pass membrane protein</topology>
    </subcellularLocation>
</comment>
<keyword evidence="5 6" id="KW-0472">Membrane</keyword>
<accession>A0ABX1XGT1</accession>
<evidence type="ECO:0000259" key="8">
    <source>
        <dbReference type="PROSITE" id="PS50887"/>
    </source>
</evidence>
<dbReference type="SUPFAM" id="SSF55073">
    <property type="entry name" value="Nucleotide cyclase"/>
    <property type="match status" value="1"/>
</dbReference>
<dbReference type="SMART" id="SM00267">
    <property type="entry name" value="GGDEF"/>
    <property type="match status" value="1"/>
</dbReference>
<evidence type="ECO:0000259" key="7">
    <source>
        <dbReference type="PROSITE" id="PS50885"/>
    </source>
</evidence>
<dbReference type="CDD" id="cd12914">
    <property type="entry name" value="PDC1_DGC_like"/>
    <property type="match status" value="1"/>
</dbReference>
<gene>
    <name evidence="9" type="ORF">GC096_26710</name>
</gene>
<dbReference type="InterPro" id="IPR050469">
    <property type="entry name" value="Diguanylate_Cyclase"/>
</dbReference>
<evidence type="ECO:0000313" key="10">
    <source>
        <dbReference type="Proteomes" id="UP000653578"/>
    </source>
</evidence>
<dbReference type="CDD" id="cd01949">
    <property type="entry name" value="GGDEF"/>
    <property type="match status" value="1"/>
</dbReference>
<keyword evidence="4 6" id="KW-1133">Transmembrane helix</keyword>
<evidence type="ECO:0000256" key="4">
    <source>
        <dbReference type="ARBA" id="ARBA00022989"/>
    </source>
</evidence>
<proteinExistence type="predicted"/>